<name>A0A842IBX8_9RHOB</name>
<dbReference type="InterPro" id="IPR004843">
    <property type="entry name" value="Calcineurin-like_PHP"/>
</dbReference>
<dbReference type="EMBL" id="JACLQD010000004">
    <property type="protein sequence ID" value="MBC2836857.1"/>
    <property type="molecule type" value="Genomic_DNA"/>
</dbReference>
<dbReference type="RefSeq" id="WP_185798461.1">
    <property type="nucleotide sequence ID" value="NZ_JACLQD010000004.1"/>
</dbReference>
<dbReference type="GO" id="GO:0046872">
    <property type="term" value="F:metal ion binding"/>
    <property type="evidence" value="ECO:0007669"/>
    <property type="project" value="UniProtKB-KW"/>
</dbReference>
<proteinExistence type="predicted"/>
<sequence>MPQTRPAEDLPLPRLHRALFLSDLHLGALGCRADLILDFLHRNTAPVIYLVGDVLDLWHPLHVHWSATHDAIMALLARRAATGTRIVYLVGNHDAEMRETRLEHLLPAEIADRFTHETATGEKLLVLHGDACDARLFRWHIFTRIGSRADTALRRIDRGLRRFGRSLGPHERSLVERVLSWINAAMALGHGHEKRLVALARATGHDGVVCGHFHLADLHADHGLLYANCGDWVDSFTALAEDAKGTLTILGGRQSLAERGPDLAGLPVRRGI</sequence>
<dbReference type="Pfam" id="PF00149">
    <property type="entry name" value="Metallophos"/>
    <property type="match status" value="1"/>
</dbReference>
<dbReference type="CDD" id="cd07398">
    <property type="entry name" value="MPP_YbbF-LpxH"/>
    <property type="match status" value="1"/>
</dbReference>
<dbReference type="InterPro" id="IPR043461">
    <property type="entry name" value="LpxH-like"/>
</dbReference>
<protein>
    <submittedName>
        <fullName evidence="7">UDP-2,3-diacylglucosamine diphosphatase</fullName>
    </submittedName>
</protein>
<dbReference type="Proteomes" id="UP000555411">
    <property type="component" value="Unassembled WGS sequence"/>
</dbReference>
<keyword evidence="1" id="KW-1003">Cell membrane</keyword>
<evidence type="ECO:0000256" key="5">
    <source>
        <dbReference type="ARBA" id="ARBA00023211"/>
    </source>
</evidence>
<dbReference type="PANTHER" id="PTHR34990:SF2">
    <property type="entry name" value="BLL8164 PROTEIN"/>
    <property type="match status" value="1"/>
</dbReference>
<organism evidence="7 8">
    <name type="scientific">Paragemmobacter straminiformis</name>
    <dbReference type="NCBI Taxonomy" id="2045119"/>
    <lineage>
        <taxon>Bacteria</taxon>
        <taxon>Pseudomonadati</taxon>
        <taxon>Pseudomonadota</taxon>
        <taxon>Alphaproteobacteria</taxon>
        <taxon>Rhodobacterales</taxon>
        <taxon>Paracoccaceae</taxon>
        <taxon>Paragemmobacter</taxon>
    </lineage>
</organism>
<dbReference type="InterPro" id="IPR029052">
    <property type="entry name" value="Metallo-depent_PP-like"/>
</dbReference>
<dbReference type="Gene3D" id="3.60.21.10">
    <property type="match status" value="1"/>
</dbReference>
<keyword evidence="8" id="KW-1185">Reference proteome</keyword>
<gene>
    <name evidence="7" type="ORF">H7F16_15165</name>
</gene>
<feature type="domain" description="Calcineurin-like phosphoesterase" evidence="6">
    <location>
        <begin position="17"/>
        <end position="214"/>
    </location>
</feature>
<dbReference type="AlphaFoldDB" id="A0A842IBX8"/>
<dbReference type="GO" id="GO:0008758">
    <property type="term" value="F:UDP-2,3-diacylglucosamine hydrolase activity"/>
    <property type="evidence" value="ECO:0007669"/>
    <property type="project" value="TreeGrafter"/>
</dbReference>
<dbReference type="GO" id="GO:0009245">
    <property type="term" value="P:lipid A biosynthetic process"/>
    <property type="evidence" value="ECO:0007669"/>
    <property type="project" value="TreeGrafter"/>
</dbReference>
<evidence type="ECO:0000256" key="1">
    <source>
        <dbReference type="ARBA" id="ARBA00022475"/>
    </source>
</evidence>
<keyword evidence="2" id="KW-0997">Cell inner membrane</keyword>
<keyword evidence="5" id="KW-0464">Manganese</keyword>
<evidence type="ECO:0000259" key="6">
    <source>
        <dbReference type="Pfam" id="PF00149"/>
    </source>
</evidence>
<dbReference type="GO" id="GO:0016020">
    <property type="term" value="C:membrane"/>
    <property type="evidence" value="ECO:0007669"/>
    <property type="project" value="GOC"/>
</dbReference>
<accession>A0A842IBX8</accession>
<evidence type="ECO:0000256" key="2">
    <source>
        <dbReference type="ARBA" id="ARBA00022519"/>
    </source>
</evidence>
<keyword evidence="3" id="KW-0479">Metal-binding</keyword>
<evidence type="ECO:0000313" key="7">
    <source>
        <dbReference type="EMBL" id="MBC2836857.1"/>
    </source>
</evidence>
<reference evidence="7 8" key="1">
    <citation type="journal article" date="2017" name="Int. J. Syst. Evol. Microbiol.">
        <title>Gemmobacter straminiformis sp. nov., isolated from an artificial fountain.</title>
        <authorList>
            <person name="Kang J.Y."/>
            <person name="Kim M.J."/>
            <person name="Chun J."/>
            <person name="Son K.P."/>
            <person name="Jahng K.Y."/>
        </authorList>
    </citation>
    <scope>NUCLEOTIDE SEQUENCE [LARGE SCALE GENOMIC DNA]</scope>
    <source>
        <strain evidence="7 8">CAM-8</strain>
    </source>
</reference>
<dbReference type="PANTHER" id="PTHR34990">
    <property type="entry name" value="UDP-2,3-DIACYLGLUCOSAMINE HYDROLASE-RELATED"/>
    <property type="match status" value="1"/>
</dbReference>
<dbReference type="SUPFAM" id="SSF56300">
    <property type="entry name" value="Metallo-dependent phosphatases"/>
    <property type="match status" value="1"/>
</dbReference>
<keyword evidence="4" id="KW-0472">Membrane</keyword>
<evidence type="ECO:0000256" key="4">
    <source>
        <dbReference type="ARBA" id="ARBA00023136"/>
    </source>
</evidence>
<evidence type="ECO:0000313" key="8">
    <source>
        <dbReference type="Proteomes" id="UP000555411"/>
    </source>
</evidence>
<evidence type="ECO:0000256" key="3">
    <source>
        <dbReference type="ARBA" id="ARBA00022723"/>
    </source>
</evidence>
<comment type="caution">
    <text evidence="7">The sequence shown here is derived from an EMBL/GenBank/DDBJ whole genome shotgun (WGS) entry which is preliminary data.</text>
</comment>